<comment type="catalytic activity">
    <reaction evidence="1">
        <text>S-ubiquitinyl-[E2 ubiquitin-conjugating enzyme]-L-cysteine + [acceptor protein]-L-lysine = [E2 ubiquitin-conjugating enzyme]-L-cysteine + N(6)-ubiquitinyl-[acceptor protein]-L-lysine.</text>
        <dbReference type="EC" id="2.3.2.27"/>
    </reaction>
</comment>
<feature type="region of interest" description="Disordered" evidence="16">
    <location>
        <begin position="1"/>
        <end position="25"/>
    </location>
</feature>
<keyword evidence="10" id="KW-0833">Ubl conjugation pathway</keyword>
<dbReference type="GO" id="GO:0016567">
    <property type="term" value="P:protein ubiquitination"/>
    <property type="evidence" value="ECO:0007669"/>
    <property type="project" value="InterPro"/>
</dbReference>
<dbReference type="SMART" id="SM00248">
    <property type="entry name" value="ANK"/>
    <property type="match status" value="16"/>
</dbReference>
<dbReference type="InterPro" id="IPR010606">
    <property type="entry name" value="Mib_Herc2"/>
</dbReference>
<dbReference type="InterPro" id="IPR043145">
    <property type="entry name" value="Znf_ZZ_sf"/>
</dbReference>
<dbReference type="SMART" id="SM00184">
    <property type="entry name" value="RING"/>
    <property type="match status" value="3"/>
</dbReference>
<sequence>MEPAEDLRVVRGPDWKHGEEDGGEGHVGTVVQVHRRSDAGEASGPVLTTDGEGVAREVDEVASANPDTGEVHRATVQWDMGHRGIYKCGEDGKYELRIFDTAQAGKSHIGLARVLSKSVTCDGCRASPLVGTRWKCSQCYDFDLCFSCYMSNQHSESHKFVRYDTGQLRSMMSCRRGARSVESRGIFPEAEVVRGHDWSWGQQDGGSGNVGKVTSITCWEEKHYRGSVEVEWPEEGGKSYRVGCQGMVDLKCVTAAKGGKYYPEHLQVLGAPHVPMDRSEFASSDYVCVELDAEIFEMLQQNHGGWNSAMAGLRGELGVVHSIQDNGDLRLSYGPNKWIVNPLAVVKVDVPRYRAGDAVRVMDDLAEVAKLQKNHGGWVEEMSDIVGHLGSVQGVNNDGNVAVMMKARLLTFNPLCLRRADKEEEQEVSSSEILGQETPLLELRLQVLVEQEDSELLHHAALLGNLSVIREYLDKYPNEVNAKFSGKTPLHFAVAAGKTAIVEALLEMGANIESEDEVGFKPLHHCALRAELPEMASFLLNAGCDPNSKSQSEQTPLIMAALKGHTKVLGVLLRWPATRLSEQDKDGDTALHCAIHGRRYQVLFALLEAGADPSLINFNILTPLHLAVQVGFLQAVEIMVKSHPEHVNVRDQQQCTPLHLAASEGEVEVAKTLLDVTDCMVDVTAEAGHTPLHAAILKNHSRLVELLIGYGADPTIADEGGSTPLYFALDNEDLDAPSEDTPELNKVKELLSEMSSGDELSGQVVVACLLVREGADVSVISGSGDTPLDTCSPEIAVTVSEFSKKYAGSGRYRGSLRYPQVTTDTNPPRIRWYENNENVATQADPKADLQPVPVGGDKGRVVELQPAPNHPLAADDITGTSGGVNTKTISPPQLQTSPALPSAETPDLCFLCDVPITVKFDPVGHSPLCHNCARRAKKCPDCKELEWCEVLTGPGETKTAGMGTWVPWPRSKSRGRLTAKKRVAVAEGVGRTPCVVTVQWDCGGRCRYRCGLGGKYDLRGFDSGPAGVVHIGEECCACGLDPITGIMWKCVRCMEFSICTECYMTGKHVLNHEFDRFVTSRERVRMPARGECKRREIRGMFKFAEVVPWCDWEPQEGTGSGEIGEVVRLCGKNNDDNSRGFVEVEWKESSQKTIHMVGHKGKVELKCVDASSGGYYYPDHLPLLGAPPAQVDPAAVSTGDRVRVELEPELFQAMQEGRGVWNDLMLNVIGKVGTVVGIAEGGDLKVRYSTENLLCNICAEAVVKVGTPQFKVGDLVRVSSDMEKVRSLQKSHGDWSNAVLLMMGEVGRVYTVYTSGDVLIMGKGKSWVFNPLCLSHAADDKEETTEDNPFMKWAKMDVDEGVKLGLTTMLKNGRGEALFVATSLGEVDLLREFLTKYPDMVDFTNDGRTALHYAASTGLAEPMKILLEFHAKIEQQDDTSTRALHTSVYHGSEETTQMLVDAGADVNAQTVDGSTPAMFAAAYGKPRSLKILLASPNVNTSLQDETGNTALHAAVFSQKLACIHPLLAAGADPCMLNLSLLTPLHYAARMGFLPVIEACLQHEPGCVNSKDGSSYTILHWAAYQDHLDIITLAMETRDCDVDSRSDYGQTPLHMAVGRGNTKSVEKLVMYGASVNAVDQDGCTPLYYLTSRAEGMEPPNEDSPMTYKEGADIHTANRNGRSPYQILPFLGTLLTVLADFEDIIEEGGHPDGSPLLRISDKQGGHGGKKARVGLYQEGGHEDEYSGGGQQRTVMIIRAPSGYADEATHVAFSEKKRGKSSGASSGATPSGAGRSIYQDVNESYAFSFYDDNDDEHPYMSVGVNLQRQPLVSLPLTLLHHPPRTPLLEPLLGPLLPWNRRRGPTNTSGTTLAGPLIQGATALGHVLPRKPVFYHLTPSSSLVSLPTTSGILATAEFHECSTGGPTTAGATEATAGTTRSTGATGATNGAAVFENSGGATPTASYSGVGYCGGQRSTGTSQSASTQPAPPPSTSTVSGLTPSSSPDNNAGDDDLCCMCDNVVDAKFDPCGHATMCSLCAPKAKRCPLCKTPVSSVYASVCVNCHKRESKVRQNCGHWMCNSCKDSPVCAGCNAPD</sequence>
<feature type="repeat" description="ANK" evidence="14">
    <location>
        <begin position="653"/>
        <end position="675"/>
    </location>
</feature>
<dbReference type="PANTHER" id="PTHR24202:SF4">
    <property type="entry name" value="E3 UBIQUITIN-PROTEIN LIGASE MIB2-RELATED"/>
    <property type="match status" value="1"/>
</dbReference>
<comment type="pathway">
    <text evidence="3">Protein modification; protein ubiquitination.</text>
</comment>
<feature type="domain" description="ZZ-type" evidence="18">
    <location>
        <begin position="116"/>
        <end position="168"/>
    </location>
</feature>
<dbReference type="SUPFAM" id="SSF48403">
    <property type="entry name" value="Ankyrin repeat"/>
    <property type="match status" value="2"/>
</dbReference>
<feature type="repeat" description="ANK" evidence="14">
    <location>
        <begin position="485"/>
        <end position="517"/>
    </location>
</feature>
<feature type="repeat" description="ANK" evidence="14">
    <location>
        <begin position="1439"/>
        <end position="1471"/>
    </location>
</feature>
<dbReference type="PANTHER" id="PTHR24202">
    <property type="entry name" value="E3 UBIQUITIN-PROTEIN LIGASE MIB2"/>
    <property type="match status" value="1"/>
</dbReference>
<feature type="compositionally biased region" description="Low complexity" evidence="16">
    <location>
        <begin position="1778"/>
        <end position="1793"/>
    </location>
</feature>
<feature type="compositionally biased region" description="Polar residues" evidence="16">
    <location>
        <begin position="1993"/>
        <end position="2003"/>
    </location>
</feature>
<dbReference type="SUPFAM" id="SSF159034">
    <property type="entry name" value="Mib/herc2 domain-like"/>
    <property type="match status" value="2"/>
</dbReference>
<dbReference type="PROSITE" id="PS51416">
    <property type="entry name" value="MIB_HERC2"/>
    <property type="match status" value="2"/>
</dbReference>
<keyword evidence="12" id="KW-0914">Notch signaling pathway</keyword>
<evidence type="ECO:0000256" key="10">
    <source>
        <dbReference type="ARBA" id="ARBA00022786"/>
    </source>
</evidence>
<evidence type="ECO:0000256" key="9">
    <source>
        <dbReference type="ARBA" id="ARBA00022771"/>
    </source>
</evidence>
<dbReference type="PRINTS" id="PR01415">
    <property type="entry name" value="ANKYRIN"/>
</dbReference>
<proteinExistence type="predicted"/>
<dbReference type="Proteomes" id="UP001174909">
    <property type="component" value="Unassembled WGS sequence"/>
</dbReference>
<dbReference type="SUPFAM" id="SSF57850">
    <property type="entry name" value="RING/U-box"/>
    <property type="match status" value="2"/>
</dbReference>
<evidence type="ECO:0000256" key="6">
    <source>
        <dbReference type="ARBA" id="ARBA00022679"/>
    </source>
</evidence>
<evidence type="ECO:0000256" key="13">
    <source>
        <dbReference type="ARBA" id="ARBA00023043"/>
    </source>
</evidence>
<evidence type="ECO:0000259" key="17">
    <source>
        <dbReference type="PROSITE" id="PS50089"/>
    </source>
</evidence>
<evidence type="ECO:0000313" key="21">
    <source>
        <dbReference type="Proteomes" id="UP001174909"/>
    </source>
</evidence>
<keyword evidence="6" id="KW-0808">Transferase</keyword>
<evidence type="ECO:0000259" key="19">
    <source>
        <dbReference type="PROSITE" id="PS51416"/>
    </source>
</evidence>
<feature type="domain" description="RING-type" evidence="17">
    <location>
        <begin position="2012"/>
        <end position="2046"/>
    </location>
</feature>
<dbReference type="InterPro" id="IPR000433">
    <property type="entry name" value="Znf_ZZ"/>
</dbReference>
<dbReference type="SMART" id="SM00291">
    <property type="entry name" value="ZnF_ZZ"/>
    <property type="match status" value="2"/>
</dbReference>
<dbReference type="EC" id="2.3.2.27" evidence="4"/>
<evidence type="ECO:0000256" key="8">
    <source>
        <dbReference type="ARBA" id="ARBA00022737"/>
    </source>
</evidence>
<feature type="repeat" description="ANK" evidence="14">
    <location>
        <begin position="1406"/>
        <end position="1438"/>
    </location>
</feature>
<feature type="domain" description="MIB/HERC2" evidence="19">
    <location>
        <begin position="178"/>
        <end position="256"/>
    </location>
</feature>
<dbReference type="InterPro" id="IPR001841">
    <property type="entry name" value="Znf_RING"/>
</dbReference>
<comment type="subcellular location">
    <subcellularLocation>
        <location evidence="2">Cytoplasm</location>
    </subcellularLocation>
</comment>
<feature type="repeat" description="ANK" evidence="14">
    <location>
        <begin position="1506"/>
        <end position="1538"/>
    </location>
</feature>
<name>A0AA35WQX2_GEOBA</name>
<dbReference type="PROSITE" id="PS01357">
    <property type="entry name" value="ZF_ZZ_1"/>
    <property type="match status" value="1"/>
</dbReference>
<feature type="region of interest" description="Disordered" evidence="16">
    <location>
        <begin position="1771"/>
        <end position="1793"/>
    </location>
</feature>
<evidence type="ECO:0000256" key="3">
    <source>
        <dbReference type="ARBA" id="ARBA00004906"/>
    </source>
</evidence>
<keyword evidence="21" id="KW-1185">Reference proteome</keyword>
<keyword evidence="7" id="KW-0479">Metal-binding</keyword>
<dbReference type="PROSITE" id="PS50088">
    <property type="entry name" value="ANK_REPEAT"/>
    <property type="match status" value="9"/>
</dbReference>
<dbReference type="EMBL" id="CASHTH010001994">
    <property type="protein sequence ID" value="CAI8023097.1"/>
    <property type="molecule type" value="Genomic_DNA"/>
</dbReference>
<dbReference type="Pfam" id="PF13920">
    <property type="entry name" value="zf-C3HC4_3"/>
    <property type="match status" value="1"/>
</dbReference>
<feature type="domain" description="ZZ-type" evidence="18">
    <location>
        <begin position="1030"/>
        <end position="1082"/>
    </location>
</feature>
<evidence type="ECO:0000256" key="16">
    <source>
        <dbReference type="SAM" id="MobiDB-lite"/>
    </source>
</evidence>
<dbReference type="InterPro" id="IPR013083">
    <property type="entry name" value="Znf_RING/FYVE/PHD"/>
</dbReference>
<evidence type="ECO:0000256" key="7">
    <source>
        <dbReference type="ARBA" id="ARBA00022723"/>
    </source>
</evidence>
<comment type="caution">
    <text evidence="20">The sequence shown here is derived from an EMBL/GenBank/DDBJ whole genome shotgun (WGS) entry which is preliminary data.</text>
</comment>
<evidence type="ECO:0000256" key="12">
    <source>
        <dbReference type="ARBA" id="ARBA00022976"/>
    </source>
</evidence>
<feature type="domain" description="MIB/HERC2" evidence="19">
    <location>
        <begin position="1"/>
        <end position="102"/>
    </location>
</feature>
<evidence type="ECO:0000256" key="1">
    <source>
        <dbReference type="ARBA" id="ARBA00000900"/>
    </source>
</evidence>
<keyword evidence="13 14" id="KW-0040">ANK repeat</keyword>
<evidence type="ECO:0000256" key="11">
    <source>
        <dbReference type="ARBA" id="ARBA00022833"/>
    </source>
</evidence>
<dbReference type="Pfam" id="PF06701">
    <property type="entry name" value="MIB_HERC2"/>
    <property type="match status" value="2"/>
</dbReference>
<evidence type="ECO:0000256" key="14">
    <source>
        <dbReference type="PROSITE-ProRule" id="PRU00023"/>
    </source>
</evidence>
<keyword evidence="9 15" id="KW-0863">Zinc-finger</keyword>
<feature type="region of interest" description="Disordered" evidence="16">
    <location>
        <begin position="1973"/>
        <end position="2003"/>
    </location>
</feature>
<evidence type="ECO:0000256" key="2">
    <source>
        <dbReference type="ARBA" id="ARBA00004496"/>
    </source>
</evidence>
<dbReference type="GO" id="GO:0007219">
    <property type="term" value="P:Notch signaling pathway"/>
    <property type="evidence" value="ECO:0007669"/>
    <property type="project" value="UniProtKB-KW"/>
</dbReference>
<dbReference type="GO" id="GO:0061630">
    <property type="term" value="F:ubiquitin protein ligase activity"/>
    <property type="evidence" value="ECO:0007669"/>
    <property type="project" value="UniProtKB-EC"/>
</dbReference>
<keyword evidence="5" id="KW-0963">Cytoplasm</keyword>
<keyword evidence="11" id="KW-0862">Zinc</keyword>
<dbReference type="GO" id="GO:0005737">
    <property type="term" value="C:cytoplasm"/>
    <property type="evidence" value="ECO:0007669"/>
    <property type="project" value="UniProtKB-SubCell"/>
</dbReference>
<reference evidence="20" key="1">
    <citation type="submission" date="2023-03" db="EMBL/GenBank/DDBJ databases">
        <authorList>
            <person name="Steffen K."/>
            <person name="Cardenas P."/>
        </authorList>
    </citation>
    <scope>NUCLEOTIDE SEQUENCE</scope>
</reference>
<dbReference type="FunFam" id="2.30.30.40:FF:000078">
    <property type="entry name" value="Putative e3 ubiquitin-protein ligase mib2"/>
    <property type="match status" value="1"/>
</dbReference>
<dbReference type="Gene3D" id="3.30.40.10">
    <property type="entry name" value="Zinc/RING finger domain, C3HC4 (zinc finger)"/>
    <property type="match status" value="1"/>
</dbReference>
<dbReference type="InterPro" id="IPR037252">
    <property type="entry name" value="Mib_Herc2_sf"/>
</dbReference>
<feature type="compositionally biased region" description="Basic and acidic residues" evidence="16">
    <location>
        <begin position="1"/>
        <end position="24"/>
    </location>
</feature>
<evidence type="ECO:0000256" key="5">
    <source>
        <dbReference type="ARBA" id="ARBA00022490"/>
    </source>
</evidence>
<dbReference type="Pfam" id="PF12796">
    <property type="entry name" value="Ank_2"/>
    <property type="match status" value="4"/>
</dbReference>
<dbReference type="Gene3D" id="1.25.40.20">
    <property type="entry name" value="Ankyrin repeat-containing domain"/>
    <property type="match status" value="5"/>
</dbReference>
<dbReference type="Pfam" id="PF18346">
    <property type="entry name" value="SH3_15"/>
    <property type="match status" value="4"/>
</dbReference>
<protein>
    <recommendedName>
        <fullName evidence="4">RING-type E3 ubiquitin transferase</fullName>
        <ecNumber evidence="4">2.3.2.27</ecNumber>
    </recommendedName>
</protein>
<dbReference type="Pfam" id="PF13637">
    <property type="entry name" value="Ank_4"/>
    <property type="match status" value="1"/>
</dbReference>
<feature type="repeat" description="ANK" evidence="14">
    <location>
        <begin position="687"/>
        <end position="719"/>
    </location>
</feature>
<dbReference type="PROSITE" id="PS50297">
    <property type="entry name" value="ANK_REP_REGION"/>
    <property type="match status" value="8"/>
</dbReference>
<dbReference type="GO" id="GO:0008270">
    <property type="term" value="F:zinc ion binding"/>
    <property type="evidence" value="ECO:0007669"/>
    <property type="project" value="UniProtKB-KW"/>
</dbReference>
<dbReference type="InterPro" id="IPR036770">
    <property type="entry name" value="Ankyrin_rpt-contain_sf"/>
</dbReference>
<organism evidence="20 21">
    <name type="scientific">Geodia barretti</name>
    <name type="common">Barrett's horny sponge</name>
    <dbReference type="NCBI Taxonomy" id="519541"/>
    <lineage>
        <taxon>Eukaryota</taxon>
        <taxon>Metazoa</taxon>
        <taxon>Porifera</taxon>
        <taxon>Demospongiae</taxon>
        <taxon>Heteroscleromorpha</taxon>
        <taxon>Tetractinellida</taxon>
        <taxon>Astrophorina</taxon>
        <taxon>Geodiidae</taxon>
        <taxon>Geodia</taxon>
    </lineage>
</organism>
<dbReference type="Pfam" id="PF00023">
    <property type="entry name" value="Ank"/>
    <property type="match status" value="1"/>
</dbReference>
<dbReference type="InterPro" id="IPR002110">
    <property type="entry name" value="Ankyrin_rpt"/>
</dbReference>
<dbReference type="Pfam" id="PF13857">
    <property type="entry name" value="Ank_5"/>
    <property type="match status" value="2"/>
</dbReference>
<evidence type="ECO:0000259" key="18">
    <source>
        <dbReference type="PROSITE" id="PS50135"/>
    </source>
</evidence>
<feature type="region of interest" description="Disordered" evidence="16">
    <location>
        <begin position="1919"/>
        <end position="1944"/>
    </location>
</feature>
<feature type="repeat" description="ANK" evidence="14">
    <location>
        <begin position="518"/>
        <end position="551"/>
    </location>
</feature>
<dbReference type="InterPro" id="IPR040847">
    <property type="entry name" value="SH3_15"/>
</dbReference>
<dbReference type="PROSITE" id="PS50089">
    <property type="entry name" value="ZF_RING_2"/>
    <property type="match status" value="1"/>
</dbReference>
<dbReference type="PROSITE" id="PS50135">
    <property type="entry name" value="ZF_ZZ_2"/>
    <property type="match status" value="2"/>
</dbReference>
<dbReference type="Gene3D" id="3.30.60.90">
    <property type="match status" value="2"/>
</dbReference>
<dbReference type="Pfam" id="PF00569">
    <property type="entry name" value="ZZ"/>
    <property type="match status" value="2"/>
</dbReference>
<gene>
    <name evidence="20" type="ORF">GBAR_LOCUS13528</name>
</gene>
<feature type="repeat" description="ANK" evidence="14">
    <location>
        <begin position="1607"/>
        <end position="1639"/>
    </location>
</feature>
<keyword evidence="8" id="KW-0677">Repeat</keyword>
<evidence type="ECO:0000313" key="20">
    <source>
        <dbReference type="EMBL" id="CAI8023097.1"/>
    </source>
</evidence>
<accession>A0AA35WQX2</accession>
<evidence type="ECO:0000256" key="4">
    <source>
        <dbReference type="ARBA" id="ARBA00012483"/>
    </source>
</evidence>
<feature type="repeat" description="ANK" evidence="14">
    <location>
        <begin position="586"/>
        <end position="618"/>
    </location>
</feature>
<evidence type="ECO:0000256" key="15">
    <source>
        <dbReference type="PROSITE-ProRule" id="PRU00228"/>
    </source>
</evidence>
<dbReference type="Gene3D" id="2.30.30.40">
    <property type="entry name" value="SH3 Domains"/>
    <property type="match status" value="4"/>
</dbReference>